<name>A0ABQ2YI74_9NEIS</name>
<evidence type="ECO:0000256" key="1">
    <source>
        <dbReference type="ARBA" id="ARBA00004418"/>
    </source>
</evidence>
<dbReference type="PANTHER" id="PTHR35891:SF3">
    <property type="entry name" value="THIOL:DISULFIDE INTERCHANGE PROTEIN DSBL"/>
    <property type="match status" value="1"/>
</dbReference>
<dbReference type="CDD" id="cd03019">
    <property type="entry name" value="DsbA_DsbA"/>
    <property type="match status" value="1"/>
</dbReference>
<evidence type="ECO:0000256" key="4">
    <source>
        <dbReference type="ARBA" id="ARBA00022764"/>
    </source>
</evidence>
<reference evidence="11" key="1">
    <citation type="journal article" date="2019" name="Int. J. Syst. Evol. Microbiol.">
        <title>The Global Catalogue of Microorganisms (GCM) 10K type strain sequencing project: providing services to taxonomists for standard genome sequencing and annotation.</title>
        <authorList>
            <consortium name="The Broad Institute Genomics Platform"/>
            <consortium name="The Broad Institute Genome Sequencing Center for Infectious Disease"/>
            <person name="Wu L."/>
            <person name="Ma J."/>
        </authorList>
    </citation>
    <scope>NUCLEOTIDE SEQUENCE [LARGE SCALE GENOMIC DNA]</scope>
    <source>
        <strain evidence="11">KCTC 32041</strain>
    </source>
</reference>
<keyword evidence="3 8" id="KW-0732">Signal</keyword>
<evidence type="ECO:0000256" key="6">
    <source>
        <dbReference type="ARBA" id="ARBA00023284"/>
    </source>
</evidence>
<dbReference type="SUPFAM" id="SSF52833">
    <property type="entry name" value="Thioredoxin-like"/>
    <property type="match status" value="1"/>
</dbReference>
<protein>
    <recommendedName>
        <fullName evidence="7">Thiol:disulfide interchange protein</fullName>
    </recommendedName>
</protein>
<organism evidence="10 11">
    <name type="scientific">Vogesella alkaliphila</name>
    <dbReference type="NCBI Taxonomy" id="1193621"/>
    <lineage>
        <taxon>Bacteria</taxon>
        <taxon>Pseudomonadati</taxon>
        <taxon>Pseudomonadota</taxon>
        <taxon>Betaproteobacteria</taxon>
        <taxon>Neisseriales</taxon>
        <taxon>Chromobacteriaceae</taxon>
        <taxon>Vogesella</taxon>
    </lineage>
</organism>
<comment type="caution">
    <text evidence="10">The sequence shown here is derived from an EMBL/GenBank/DDBJ whole genome shotgun (WGS) entry which is preliminary data.</text>
</comment>
<keyword evidence="11" id="KW-1185">Reference proteome</keyword>
<keyword evidence="4 7" id="KW-0574">Periplasm</keyword>
<dbReference type="PANTHER" id="PTHR35891">
    <property type="entry name" value="THIOL:DISULFIDE INTERCHANGE PROTEIN DSBA"/>
    <property type="match status" value="1"/>
</dbReference>
<evidence type="ECO:0000256" key="2">
    <source>
        <dbReference type="ARBA" id="ARBA00005791"/>
    </source>
</evidence>
<feature type="chain" id="PRO_5046338529" description="Thiol:disulfide interchange protein" evidence="8">
    <location>
        <begin position="20"/>
        <end position="202"/>
    </location>
</feature>
<feature type="signal peptide" evidence="8">
    <location>
        <begin position="1"/>
        <end position="19"/>
    </location>
</feature>
<comment type="subcellular location">
    <subcellularLocation>
        <location evidence="1 7">Periplasm</location>
    </subcellularLocation>
</comment>
<gene>
    <name evidence="10" type="ORF">GCM10011290_09390</name>
</gene>
<evidence type="ECO:0000259" key="9">
    <source>
        <dbReference type="PROSITE" id="PS51352"/>
    </source>
</evidence>
<evidence type="ECO:0000256" key="3">
    <source>
        <dbReference type="ARBA" id="ARBA00022729"/>
    </source>
</evidence>
<evidence type="ECO:0000256" key="8">
    <source>
        <dbReference type="SAM" id="SignalP"/>
    </source>
</evidence>
<evidence type="ECO:0000313" key="10">
    <source>
        <dbReference type="EMBL" id="GGX83838.1"/>
    </source>
</evidence>
<dbReference type="Gene3D" id="3.40.30.10">
    <property type="entry name" value="Glutaredoxin"/>
    <property type="match status" value="1"/>
</dbReference>
<dbReference type="InterPro" id="IPR001853">
    <property type="entry name" value="DSBA-like_thioredoxin_dom"/>
</dbReference>
<accession>A0ABQ2YI74</accession>
<dbReference type="RefSeq" id="WP_229800227.1">
    <property type="nucleotide sequence ID" value="NZ_BMYW01000002.1"/>
</dbReference>
<dbReference type="InterPro" id="IPR036249">
    <property type="entry name" value="Thioredoxin-like_sf"/>
</dbReference>
<comment type="similarity">
    <text evidence="2">Belongs to the thioredoxin family. DsbA subfamily.</text>
</comment>
<dbReference type="EMBL" id="BMYW01000002">
    <property type="protein sequence ID" value="GGX83838.1"/>
    <property type="molecule type" value="Genomic_DNA"/>
</dbReference>
<dbReference type="Pfam" id="PF01323">
    <property type="entry name" value="DSBA"/>
    <property type="match status" value="1"/>
</dbReference>
<keyword evidence="6" id="KW-0676">Redox-active center</keyword>
<evidence type="ECO:0000256" key="5">
    <source>
        <dbReference type="ARBA" id="ARBA00023157"/>
    </source>
</evidence>
<feature type="domain" description="Thioredoxin" evidence="9">
    <location>
        <begin position="10"/>
        <end position="196"/>
    </location>
</feature>
<evidence type="ECO:0000256" key="7">
    <source>
        <dbReference type="PIRNR" id="PIRNR001488"/>
    </source>
</evidence>
<dbReference type="InterPro" id="IPR013766">
    <property type="entry name" value="Thioredoxin_domain"/>
</dbReference>
<dbReference type="InterPro" id="IPR050824">
    <property type="entry name" value="Thiol_disulfide_DsbA"/>
</dbReference>
<dbReference type="PROSITE" id="PS51352">
    <property type="entry name" value="THIOREDOXIN_2"/>
    <property type="match status" value="1"/>
</dbReference>
<dbReference type="PIRSF" id="PIRSF001488">
    <property type="entry name" value="Tdi_protein"/>
    <property type="match status" value="1"/>
</dbReference>
<dbReference type="Proteomes" id="UP000600877">
    <property type="component" value="Unassembled WGS sequence"/>
</dbReference>
<keyword evidence="5 7" id="KW-1015">Disulfide bond</keyword>
<proteinExistence type="inferred from homology"/>
<evidence type="ECO:0000313" key="11">
    <source>
        <dbReference type="Proteomes" id="UP000600877"/>
    </source>
</evidence>
<sequence>MMKKWVLAALFLSSSLAQAALVEGRDYTVLAKPQPTVAAGKVEVIEFFSYACIHCYNLDPALEAWRKKLPANVQFRREQIVWNKPMEGLARLFATLNATKTLEKLHQPAFDAVLKKNINLAEEDKLRQWLPSQGVNVASFMQTYKSFGVNAQVARASKMTRDYAVQGTPAIVVGGKYMAQPAEPARLLQVVNELVAKVASGK</sequence>
<dbReference type="InterPro" id="IPR023205">
    <property type="entry name" value="DsbA/DsbL"/>
</dbReference>